<dbReference type="InterPro" id="IPR001753">
    <property type="entry name" value="Enoyl-CoA_hydra/iso"/>
</dbReference>
<dbReference type="InterPro" id="IPR029045">
    <property type="entry name" value="ClpP/crotonase-like_dom_sf"/>
</dbReference>
<dbReference type="Proteomes" id="UP001281130">
    <property type="component" value="Unassembled WGS sequence"/>
</dbReference>
<dbReference type="STRING" id="42256.RradSPS_0081"/>
<protein>
    <submittedName>
        <fullName evidence="3">Enoyl-CoA hydratase/carnithine racemase</fullName>
    </submittedName>
    <submittedName>
        <fullName evidence="4">Enoyl-CoA hydratase/isomerase family protein</fullName>
    </submittedName>
</protein>
<dbReference type="eggNOG" id="COG1024">
    <property type="taxonomic scope" value="Bacteria"/>
</dbReference>
<dbReference type="OrthoDB" id="4608673at2"/>
<accession>A0A023WZX6</accession>
<dbReference type="EMBL" id="CP007514">
    <property type="protein sequence ID" value="AHY45364.1"/>
    <property type="molecule type" value="Genomic_DNA"/>
</dbReference>
<gene>
    <name evidence="3" type="ORF">RradSPS_0081</name>
    <name evidence="4" type="ORF">SIL72_01915</name>
</gene>
<proteinExistence type="inferred from homology"/>
<dbReference type="GO" id="GO:0003824">
    <property type="term" value="F:catalytic activity"/>
    <property type="evidence" value="ECO:0007669"/>
    <property type="project" value="InterPro"/>
</dbReference>
<evidence type="ECO:0000256" key="1">
    <source>
        <dbReference type="ARBA" id="ARBA00005254"/>
    </source>
</evidence>
<dbReference type="Gene3D" id="3.90.226.10">
    <property type="entry name" value="2-enoyl-CoA Hydratase, Chain A, domain 1"/>
    <property type="match status" value="1"/>
</dbReference>
<name>A0A023WZX6_RUBRA</name>
<dbReference type="AlphaFoldDB" id="A0A023WZX6"/>
<dbReference type="GO" id="GO:0006635">
    <property type="term" value="P:fatty acid beta-oxidation"/>
    <property type="evidence" value="ECO:0007669"/>
    <property type="project" value="TreeGrafter"/>
</dbReference>
<dbReference type="PANTHER" id="PTHR11941">
    <property type="entry name" value="ENOYL-COA HYDRATASE-RELATED"/>
    <property type="match status" value="1"/>
</dbReference>
<evidence type="ECO:0000313" key="5">
    <source>
        <dbReference type="Proteomes" id="UP000025229"/>
    </source>
</evidence>
<dbReference type="NCBIfam" id="NF004796">
    <property type="entry name" value="PRK06144.1"/>
    <property type="match status" value="1"/>
</dbReference>
<comment type="similarity">
    <text evidence="1 2">Belongs to the enoyl-CoA hydratase/isomerase family.</text>
</comment>
<dbReference type="RefSeq" id="WP_038679932.1">
    <property type="nucleotide sequence ID" value="NZ_CP007514.1"/>
</dbReference>
<dbReference type="EMBL" id="JAWXXX010000001">
    <property type="protein sequence ID" value="MDX5892775.1"/>
    <property type="molecule type" value="Genomic_DNA"/>
</dbReference>
<dbReference type="PROSITE" id="PS00166">
    <property type="entry name" value="ENOYL_COA_HYDRATASE"/>
    <property type="match status" value="1"/>
</dbReference>
<dbReference type="Pfam" id="PF00378">
    <property type="entry name" value="ECH_1"/>
    <property type="match status" value="1"/>
</dbReference>
<dbReference type="PANTHER" id="PTHR11941:SF54">
    <property type="entry name" value="ENOYL-COA HYDRATASE, MITOCHONDRIAL"/>
    <property type="match status" value="1"/>
</dbReference>
<dbReference type="KEGG" id="rrd:RradSPS_0081"/>
<dbReference type="HOGENOM" id="CLU_009834_7_3_11"/>
<dbReference type="Proteomes" id="UP000025229">
    <property type="component" value="Chromosome"/>
</dbReference>
<reference evidence="4" key="2">
    <citation type="submission" date="2023-11" db="EMBL/GenBank/DDBJ databases">
        <title>MicrobeMod: A computational toolkit for identifying prokaryotic methylation and restriction-modification with nanopore sequencing.</title>
        <authorList>
            <person name="Crits-Christoph A."/>
            <person name="Kang S.C."/>
            <person name="Lee H."/>
            <person name="Ostrov N."/>
        </authorList>
    </citation>
    <scope>NUCLEOTIDE SEQUENCE</scope>
    <source>
        <strain evidence="4">ATCC 51242</strain>
    </source>
</reference>
<keyword evidence="5" id="KW-1185">Reference proteome</keyword>
<evidence type="ECO:0000313" key="4">
    <source>
        <dbReference type="EMBL" id="MDX5892775.1"/>
    </source>
</evidence>
<reference evidence="3 5" key="1">
    <citation type="submission" date="2014-03" db="EMBL/GenBank/DDBJ databases">
        <title>Complete genome sequence of the Radio-Resistant Rubrobacter radiotolerans RSPS-4.</title>
        <authorList>
            <person name="Egas C.C."/>
            <person name="Barroso C.C."/>
            <person name="Froufe H.J.C."/>
            <person name="Pacheco J.J."/>
            <person name="Albuquerque L.L."/>
            <person name="da Costa M.M.S."/>
        </authorList>
    </citation>
    <scope>NUCLEOTIDE SEQUENCE [LARGE SCALE GENOMIC DNA]</scope>
    <source>
        <strain evidence="3 5">RSPS-4</strain>
    </source>
</reference>
<dbReference type="PATRIC" id="fig|42256.3.peg.80"/>
<evidence type="ECO:0000313" key="3">
    <source>
        <dbReference type="EMBL" id="AHY45364.1"/>
    </source>
</evidence>
<dbReference type="InterPro" id="IPR018376">
    <property type="entry name" value="Enoyl-CoA_hyd/isom_CS"/>
</dbReference>
<organism evidence="3 5">
    <name type="scientific">Rubrobacter radiotolerans</name>
    <name type="common">Arthrobacter radiotolerans</name>
    <dbReference type="NCBI Taxonomy" id="42256"/>
    <lineage>
        <taxon>Bacteria</taxon>
        <taxon>Bacillati</taxon>
        <taxon>Actinomycetota</taxon>
        <taxon>Rubrobacteria</taxon>
        <taxon>Rubrobacterales</taxon>
        <taxon>Rubrobacteraceae</taxon>
        <taxon>Rubrobacter</taxon>
    </lineage>
</organism>
<evidence type="ECO:0000256" key="2">
    <source>
        <dbReference type="RuleBase" id="RU003707"/>
    </source>
</evidence>
<sequence length="256" mass="27946">MSGRVTLELRGAEAHITIDHPEARNAMSQEMFEELIAHCDRLDAMDEVRVVVLRGAGNNFVAGGDIGQFRSFASGEDGLAYEKRTERGIGRLERLGKPTVAVIDGYAVGGGMILASVCDLRLCSEEARFGLPIARTLGNVPSIRNLARISALLGVAQTKQLVMTARLLSAAEALELGLATEVVPAERLEGRVDELCRTISSHAPLTMRAAKEALRRLSFEDLPDASDLTREVYGSRDFHEGVAAFFEKRRPVWQGR</sequence>
<dbReference type="CDD" id="cd06558">
    <property type="entry name" value="crotonase-like"/>
    <property type="match status" value="1"/>
</dbReference>
<dbReference type="SUPFAM" id="SSF52096">
    <property type="entry name" value="ClpP/crotonase"/>
    <property type="match status" value="1"/>
</dbReference>